<evidence type="ECO:0000313" key="2">
    <source>
        <dbReference type="Proteomes" id="UP000594024"/>
    </source>
</evidence>
<proteinExistence type="predicted"/>
<organism evidence="1 2">
    <name type="scientific">Erwinia phage pEa_SNUABM_47</name>
    <dbReference type="NCBI Taxonomy" id="2768774"/>
    <lineage>
        <taxon>Viruses</taxon>
        <taxon>Duplodnaviria</taxon>
        <taxon>Heunggongvirae</taxon>
        <taxon>Uroviricota</taxon>
        <taxon>Caudoviricetes</taxon>
        <taxon>Eneladusvirus</taxon>
        <taxon>Eneladusvirus BF</taxon>
    </lineage>
</organism>
<dbReference type="EMBL" id="MT939487">
    <property type="protein sequence ID" value="QOI71570.1"/>
    <property type="molecule type" value="Genomic_DNA"/>
</dbReference>
<name>A0A7L8ZN39_9CAUD</name>
<protein>
    <submittedName>
        <fullName evidence="1">Uncharacterized protein</fullName>
    </submittedName>
</protein>
<reference evidence="1 2" key="1">
    <citation type="submission" date="2020-08" db="EMBL/GenBank/DDBJ databases">
        <title>Complete genome sequence of Erwinia phage pEa_SNUABM_47.</title>
        <authorList>
            <person name="Kim S.G."/>
            <person name="Lee S.B."/>
            <person name="Park S.C."/>
        </authorList>
    </citation>
    <scope>NUCLEOTIDE SEQUENCE [LARGE SCALE GENOMIC DNA]</scope>
</reference>
<gene>
    <name evidence="1" type="ORF">pEaSNUABM47_00086</name>
</gene>
<dbReference type="Proteomes" id="UP000594024">
    <property type="component" value="Segment"/>
</dbReference>
<sequence>MTVMVMKMNKEKVGIEFTLLNSWEGWDEHGVADLYFYDVKLKPEVFGEDFLKQYEGKKMDLGMYLSISVIEVYVEGEDEPVLIKDVKLSLI</sequence>
<evidence type="ECO:0000313" key="1">
    <source>
        <dbReference type="EMBL" id="QOI71570.1"/>
    </source>
</evidence>
<accession>A0A7L8ZN39</accession>